<accession>A0A1H4D5E7</accession>
<dbReference type="Proteomes" id="UP000199041">
    <property type="component" value="Unassembled WGS sequence"/>
</dbReference>
<evidence type="ECO:0000259" key="1">
    <source>
        <dbReference type="Pfam" id="PF06877"/>
    </source>
</evidence>
<evidence type="ECO:0000313" key="2">
    <source>
        <dbReference type="EMBL" id="SEA67756.1"/>
    </source>
</evidence>
<dbReference type="EMBL" id="FNQY01000045">
    <property type="protein sequence ID" value="SEA67756.1"/>
    <property type="molecule type" value="Genomic_DNA"/>
</dbReference>
<dbReference type="InterPro" id="IPR036701">
    <property type="entry name" value="RraB-like_sf"/>
</dbReference>
<organism evidence="2 3">
    <name type="scientific">Arachidicoccus rhizosphaerae</name>
    <dbReference type="NCBI Taxonomy" id="551991"/>
    <lineage>
        <taxon>Bacteria</taxon>
        <taxon>Pseudomonadati</taxon>
        <taxon>Bacteroidota</taxon>
        <taxon>Chitinophagia</taxon>
        <taxon>Chitinophagales</taxon>
        <taxon>Chitinophagaceae</taxon>
        <taxon>Arachidicoccus</taxon>
    </lineage>
</organism>
<dbReference type="AlphaFoldDB" id="A0A1H4D5E7"/>
<dbReference type="InterPro" id="IPR009671">
    <property type="entry name" value="RraB_dom"/>
</dbReference>
<dbReference type="Gene3D" id="3.30.70.970">
    <property type="entry name" value="RraB-like"/>
    <property type="match status" value="1"/>
</dbReference>
<reference evidence="2 3" key="1">
    <citation type="submission" date="2016-10" db="EMBL/GenBank/DDBJ databases">
        <authorList>
            <person name="de Groot N.N."/>
        </authorList>
    </citation>
    <scope>NUCLEOTIDE SEQUENCE [LARGE SCALE GENOMIC DNA]</scope>
    <source>
        <strain evidence="2 3">Vu-144</strain>
    </source>
</reference>
<proteinExistence type="predicted"/>
<name>A0A1H4D5E7_9BACT</name>
<sequence>MGLFDFLKPKSKSRQFVSETAFNSNSDKQMQMTPQTLDQLRKLNVTADKELKLEYFFYTNTPDKAEKLASEIGKLNYTVQHGVSAGDKKLFIVTGWTTKMKMADEVVKQWTKQMCELGYKFDCEFDGWGTDPSQNDKTETTENSFEGLRNMAFTVTPEQLGLSFPSDKTVVYGVIMDWEMGGATATTVSYQTGDASLYLSSGGGFIGGGQHKNVNSAAKRFVSLAQTFLDKTTKVETTSLPSTDEVKFYLLTNKGIYEGQETIRNFENHSSSWLKLFEEGNNVLTELRKTSEN</sequence>
<dbReference type="SUPFAM" id="SSF89946">
    <property type="entry name" value="Hypothetical protein VC0424"/>
    <property type="match status" value="1"/>
</dbReference>
<gene>
    <name evidence="2" type="ORF">SAMN05192529_1453</name>
</gene>
<protein>
    <submittedName>
        <fullName evidence="2">Regulator of ribonuclease activity B</fullName>
    </submittedName>
</protein>
<evidence type="ECO:0000313" key="3">
    <source>
        <dbReference type="Proteomes" id="UP000199041"/>
    </source>
</evidence>
<feature type="domain" description="Regulator of ribonuclease activity B" evidence="1">
    <location>
        <begin position="32"/>
        <end position="130"/>
    </location>
</feature>
<keyword evidence="3" id="KW-1185">Reference proteome</keyword>
<dbReference type="Pfam" id="PF06877">
    <property type="entry name" value="RraB"/>
    <property type="match status" value="1"/>
</dbReference>